<keyword evidence="8" id="KW-0547">Nucleotide-binding</keyword>
<dbReference type="Gene3D" id="6.10.340.10">
    <property type="match status" value="1"/>
</dbReference>
<keyword evidence="9 20" id="KW-0418">Kinase</keyword>
<dbReference type="Gene3D" id="1.10.287.130">
    <property type="match status" value="1"/>
</dbReference>
<proteinExistence type="predicted"/>
<dbReference type="SUPFAM" id="SSF47384">
    <property type="entry name" value="Homodimeric domain of signal transducing histidine kinase"/>
    <property type="match status" value="1"/>
</dbReference>
<dbReference type="AlphaFoldDB" id="A0AB33Z5D5"/>
<sequence>MFSVGALMSLSLLLMGGSIYFSSMRLAEKQALGLLLEQQEDYSDEITSVLKNSKSNLLTFAEIPAVEATLRTNQDGGIEPVSTEGAKVCASGLNQVVRAFLANYPNYLSLALLNAEGKVLAGALHLAADQEVMRLADKAVYYSDIKHQQADGLPILTVSTPIYINGQVEGVAVAEISALPLLNSAIEKRKGIDTYIIDNKGKFWVGPNEITDFSAYFLANERQQNEYVLINEKRNSVLAVHKILFDEKNSQRYWGVIHELPKSVVFKHLDQARDSMLITGLMIVLLAVFFASMLVSRIIINPIVRLVEGCRAVGDRNFSVRLDETSVDDEFKELFQAFNEYTEQSEVILKEMKKQADSSAKSLENVVVHMEDALIMMDEFGTIKSCNPAVIDLFGYDEKEMVGNNINLLIPELFKEEHEKSDADYKDTGASKGIEHNGEVVGRRKSGSVFPMGLSINEYRVNEEQHFIGIFRDITVRKAMELEIQQTDERLKKQYNSYLSLSDFVRRASTNFEEACNKILQECAEVLQADWVGLWLFNNKRDALLCQNYYSGREKSYFTLPSLLVSEHEYYFSELLMEGGLLSNETTPLLSHFPEQAHSPVSTLQLPVTKYKSIAGVFNVVNQDEARVLRSDEAQYVKSLSMLVEVLLEEESRRRVQEQLKETNKELALASQMKSQFLSNMSHELRTPLNAIIGFSELLKGGVLGPLTEEQSQYSTEIFDSGSHLLDLINGILDLSKIEAGKEQLALDEVSIQLLLQSTVYMLRDKANARGISITEEVEEKVTVCLLDERKTKQIVINLLSNAVKFTPKGGSIVISATIDKVLHPDFRLDDSELAQCETPYLKLSVSDTGIGISEENIGKLFRRFEQIDGSLAREFEGTGLGLSLVKAMTELHGGFVTVVSTLGEGSTFSVYLPYKKVDLETDYLV</sequence>
<dbReference type="CDD" id="cd00130">
    <property type="entry name" value="PAS"/>
    <property type="match status" value="1"/>
</dbReference>
<dbReference type="CDD" id="cd16922">
    <property type="entry name" value="HATPase_EvgS-ArcB-TorS-like"/>
    <property type="match status" value="1"/>
</dbReference>
<evidence type="ECO:0000256" key="5">
    <source>
        <dbReference type="ARBA" id="ARBA00022553"/>
    </source>
</evidence>
<dbReference type="InterPro" id="IPR000014">
    <property type="entry name" value="PAS"/>
</dbReference>
<dbReference type="InterPro" id="IPR029016">
    <property type="entry name" value="GAF-like_dom_sf"/>
</dbReference>
<feature type="domain" description="PAC" evidence="18">
    <location>
        <begin position="436"/>
        <end position="486"/>
    </location>
</feature>
<dbReference type="SMART" id="SM00387">
    <property type="entry name" value="HATPase_c"/>
    <property type="match status" value="1"/>
</dbReference>
<dbReference type="InterPro" id="IPR029151">
    <property type="entry name" value="Sensor-like_sf"/>
</dbReference>
<feature type="transmembrane region" description="Helical" evidence="15">
    <location>
        <begin position="276"/>
        <end position="295"/>
    </location>
</feature>
<dbReference type="SUPFAM" id="SSF55781">
    <property type="entry name" value="GAF domain-like"/>
    <property type="match status" value="1"/>
</dbReference>
<dbReference type="InterPro" id="IPR003661">
    <property type="entry name" value="HisK_dim/P_dom"/>
</dbReference>
<dbReference type="Gene3D" id="3.30.450.20">
    <property type="entry name" value="PAS domain"/>
    <property type="match status" value="2"/>
</dbReference>
<dbReference type="SUPFAM" id="SSF158472">
    <property type="entry name" value="HAMP domain-like"/>
    <property type="match status" value="1"/>
</dbReference>
<dbReference type="GO" id="GO:0000155">
    <property type="term" value="F:phosphorelay sensor kinase activity"/>
    <property type="evidence" value="ECO:0007669"/>
    <property type="project" value="InterPro"/>
</dbReference>
<evidence type="ECO:0000313" key="21">
    <source>
        <dbReference type="Proteomes" id="UP000015462"/>
    </source>
</evidence>
<dbReference type="InterPro" id="IPR033479">
    <property type="entry name" value="dCache_1"/>
</dbReference>
<dbReference type="CDD" id="cd06225">
    <property type="entry name" value="HAMP"/>
    <property type="match status" value="1"/>
</dbReference>
<comment type="subcellular location">
    <subcellularLocation>
        <location evidence="2">Cell membrane</location>
        <topology evidence="2">Multi-pass membrane protein</topology>
    </subcellularLocation>
</comment>
<dbReference type="Gene3D" id="3.30.450.40">
    <property type="match status" value="1"/>
</dbReference>
<dbReference type="Gene3D" id="3.30.565.10">
    <property type="entry name" value="Histidine kinase-like ATPase, C-terminal domain"/>
    <property type="match status" value="1"/>
</dbReference>
<evidence type="ECO:0000256" key="11">
    <source>
        <dbReference type="ARBA" id="ARBA00022989"/>
    </source>
</evidence>
<dbReference type="InterPro" id="IPR005467">
    <property type="entry name" value="His_kinase_dom"/>
</dbReference>
<evidence type="ECO:0000259" key="17">
    <source>
        <dbReference type="PROSITE" id="PS50112"/>
    </source>
</evidence>
<dbReference type="GO" id="GO:0005886">
    <property type="term" value="C:plasma membrane"/>
    <property type="evidence" value="ECO:0007669"/>
    <property type="project" value="UniProtKB-SubCell"/>
</dbReference>
<comment type="caution">
    <text evidence="20">The sequence shown here is derived from an EMBL/GenBank/DDBJ whole genome shotgun (WGS) entry which is preliminary data.</text>
</comment>
<dbReference type="SUPFAM" id="SSF103190">
    <property type="entry name" value="Sensory domain-like"/>
    <property type="match status" value="1"/>
</dbReference>
<evidence type="ECO:0000259" key="18">
    <source>
        <dbReference type="PROSITE" id="PS50113"/>
    </source>
</evidence>
<organism evidence="20 21">
    <name type="scientific">Cycloclasticus pugetii</name>
    <dbReference type="NCBI Taxonomy" id="34068"/>
    <lineage>
        <taxon>Bacteria</taxon>
        <taxon>Pseudomonadati</taxon>
        <taxon>Pseudomonadota</taxon>
        <taxon>Gammaproteobacteria</taxon>
        <taxon>Thiotrichales</taxon>
        <taxon>Piscirickettsiaceae</taxon>
        <taxon>Cycloclasticus</taxon>
    </lineage>
</organism>
<feature type="domain" description="HAMP" evidence="19">
    <location>
        <begin position="297"/>
        <end position="350"/>
    </location>
</feature>
<evidence type="ECO:0000256" key="15">
    <source>
        <dbReference type="SAM" id="Phobius"/>
    </source>
</evidence>
<evidence type="ECO:0000259" key="19">
    <source>
        <dbReference type="PROSITE" id="PS50885"/>
    </source>
</evidence>
<keyword evidence="21" id="KW-1185">Reference proteome</keyword>
<evidence type="ECO:0000256" key="14">
    <source>
        <dbReference type="SAM" id="Coils"/>
    </source>
</evidence>
<accession>A0AB33Z5D5</accession>
<dbReference type="SMART" id="SM00091">
    <property type="entry name" value="PAS"/>
    <property type="match status" value="1"/>
</dbReference>
<keyword evidence="10" id="KW-0067">ATP-binding</keyword>
<dbReference type="Pfam" id="PF00512">
    <property type="entry name" value="HisKA"/>
    <property type="match status" value="1"/>
</dbReference>
<keyword evidence="6" id="KW-0808">Transferase</keyword>
<dbReference type="PANTHER" id="PTHR43711">
    <property type="entry name" value="TWO-COMPONENT HISTIDINE KINASE"/>
    <property type="match status" value="1"/>
</dbReference>
<dbReference type="CDD" id="cd00082">
    <property type="entry name" value="HisKA"/>
    <property type="match status" value="1"/>
</dbReference>
<feature type="domain" description="Histidine kinase" evidence="16">
    <location>
        <begin position="680"/>
        <end position="917"/>
    </location>
</feature>
<dbReference type="InterPro" id="IPR003660">
    <property type="entry name" value="HAMP_dom"/>
</dbReference>
<evidence type="ECO:0000313" key="20">
    <source>
        <dbReference type="EMBL" id="EPD14373.1"/>
    </source>
</evidence>
<comment type="catalytic activity">
    <reaction evidence="1">
        <text>ATP + protein L-histidine = ADP + protein N-phospho-L-histidine.</text>
        <dbReference type="EC" id="2.7.13.3"/>
    </reaction>
</comment>
<evidence type="ECO:0000256" key="13">
    <source>
        <dbReference type="ARBA" id="ARBA00023136"/>
    </source>
</evidence>
<keyword evidence="5" id="KW-0597">Phosphoprotein</keyword>
<dbReference type="SMART" id="SM00086">
    <property type="entry name" value="PAC"/>
    <property type="match status" value="1"/>
</dbReference>
<dbReference type="GO" id="GO:0005524">
    <property type="term" value="F:ATP binding"/>
    <property type="evidence" value="ECO:0007669"/>
    <property type="project" value="UniProtKB-KW"/>
</dbReference>
<dbReference type="SUPFAM" id="SSF55785">
    <property type="entry name" value="PYP-like sensor domain (PAS domain)"/>
    <property type="match status" value="1"/>
</dbReference>
<keyword evidence="13 15" id="KW-0472">Membrane</keyword>
<evidence type="ECO:0000256" key="1">
    <source>
        <dbReference type="ARBA" id="ARBA00000085"/>
    </source>
</evidence>
<evidence type="ECO:0000256" key="2">
    <source>
        <dbReference type="ARBA" id="ARBA00004651"/>
    </source>
</evidence>
<evidence type="ECO:0000256" key="4">
    <source>
        <dbReference type="ARBA" id="ARBA00022475"/>
    </source>
</evidence>
<dbReference type="PRINTS" id="PR00344">
    <property type="entry name" value="BCTRLSENSOR"/>
</dbReference>
<evidence type="ECO:0000256" key="12">
    <source>
        <dbReference type="ARBA" id="ARBA00023012"/>
    </source>
</evidence>
<dbReference type="InterPro" id="IPR000700">
    <property type="entry name" value="PAS-assoc_C"/>
</dbReference>
<evidence type="ECO:0000256" key="3">
    <source>
        <dbReference type="ARBA" id="ARBA00012438"/>
    </source>
</evidence>
<dbReference type="PROSITE" id="PS50113">
    <property type="entry name" value="PAC"/>
    <property type="match status" value="1"/>
</dbReference>
<dbReference type="InterPro" id="IPR003594">
    <property type="entry name" value="HATPase_dom"/>
</dbReference>
<dbReference type="Pfam" id="PF02518">
    <property type="entry name" value="HATPase_c"/>
    <property type="match status" value="1"/>
</dbReference>
<protein>
    <recommendedName>
        <fullName evidence="3">histidine kinase</fullName>
        <ecNumber evidence="3">2.7.13.3</ecNumber>
    </recommendedName>
</protein>
<dbReference type="EMBL" id="ASHL01000001">
    <property type="protein sequence ID" value="EPD14373.1"/>
    <property type="molecule type" value="Genomic_DNA"/>
</dbReference>
<keyword evidence="14" id="KW-0175">Coiled coil</keyword>
<reference evidence="20 21" key="1">
    <citation type="journal article" date="2013" name="Genome Announc.">
        <title>Genome Sequence of the Pyrene- and Fluoranthene-Degrading Bacterium Cycloclasticus sp. Strain PY97M.</title>
        <authorList>
            <person name="Cui Z."/>
            <person name="Xu G."/>
            <person name="Li Q."/>
            <person name="Gao W."/>
            <person name="Zheng L."/>
        </authorList>
    </citation>
    <scope>NUCLEOTIDE SEQUENCE [LARGE SCALE GENOMIC DNA]</scope>
    <source>
        <strain evidence="20 21">PY97M</strain>
    </source>
</reference>
<feature type="domain" description="PAS" evidence="17">
    <location>
        <begin position="359"/>
        <end position="412"/>
    </location>
</feature>
<dbReference type="NCBIfam" id="TIGR00229">
    <property type="entry name" value="sensory_box"/>
    <property type="match status" value="1"/>
</dbReference>
<evidence type="ECO:0000256" key="8">
    <source>
        <dbReference type="ARBA" id="ARBA00022741"/>
    </source>
</evidence>
<dbReference type="PROSITE" id="PS50885">
    <property type="entry name" value="HAMP"/>
    <property type="match status" value="1"/>
</dbReference>
<evidence type="ECO:0000256" key="7">
    <source>
        <dbReference type="ARBA" id="ARBA00022692"/>
    </source>
</evidence>
<gene>
    <name evidence="20" type="ORF">L196_02710</name>
</gene>
<dbReference type="PROSITE" id="PS50109">
    <property type="entry name" value="HIS_KIN"/>
    <property type="match status" value="1"/>
</dbReference>
<dbReference type="InterPro" id="IPR004358">
    <property type="entry name" value="Sig_transdc_His_kin-like_C"/>
</dbReference>
<evidence type="ECO:0000259" key="16">
    <source>
        <dbReference type="PROSITE" id="PS50109"/>
    </source>
</evidence>
<evidence type="ECO:0000256" key="6">
    <source>
        <dbReference type="ARBA" id="ARBA00022679"/>
    </source>
</evidence>
<keyword evidence="7 15" id="KW-0812">Transmembrane</keyword>
<name>A0AB33Z5D5_9GAMM</name>
<dbReference type="FunFam" id="1.10.287.130:FF:000038">
    <property type="entry name" value="Sensory transduction histidine kinase"/>
    <property type="match status" value="1"/>
</dbReference>
<dbReference type="FunFam" id="3.30.565.10:FF:000023">
    <property type="entry name" value="PAS domain-containing sensor histidine kinase"/>
    <property type="match status" value="1"/>
</dbReference>
<dbReference type="EC" id="2.7.13.3" evidence="3"/>
<feature type="coiled-coil region" evidence="14">
    <location>
        <begin position="646"/>
        <end position="673"/>
    </location>
</feature>
<keyword evidence="4" id="KW-1003">Cell membrane</keyword>
<dbReference type="InterPro" id="IPR036890">
    <property type="entry name" value="HATPase_C_sf"/>
</dbReference>
<dbReference type="Pfam" id="PF13426">
    <property type="entry name" value="PAS_9"/>
    <property type="match status" value="1"/>
</dbReference>
<dbReference type="InterPro" id="IPR035965">
    <property type="entry name" value="PAS-like_dom_sf"/>
</dbReference>
<dbReference type="InterPro" id="IPR050736">
    <property type="entry name" value="Sensor_HK_Regulatory"/>
</dbReference>
<dbReference type="Proteomes" id="UP000015462">
    <property type="component" value="Unassembled WGS sequence"/>
</dbReference>
<dbReference type="SUPFAM" id="SSF55874">
    <property type="entry name" value="ATPase domain of HSP90 chaperone/DNA topoisomerase II/histidine kinase"/>
    <property type="match status" value="1"/>
</dbReference>
<keyword evidence="11 15" id="KW-1133">Transmembrane helix</keyword>
<keyword evidence="12" id="KW-0902">Two-component regulatory system</keyword>
<dbReference type="SMART" id="SM00304">
    <property type="entry name" value="HAMP"/>
    <property type="match status" value="1"/>
</dbReference>
<dbReference type="PROSITE" id="PS50112">
    <property type="entry name" value="PAS"/>
    <property type="match status" value="1"/>
</dbReference>
<dbReference type="InterPro" id="IPR001610">
    <property type="entry name" value="PAC"/>
</dbReference>
<evidence type="ECO:0000256" key="9">
    <source>
        <dbReference type="ARBA" id="ARBA00022777"/>
    </source>
</evidence>
<dbReference type="Pfam" id="PF02743">
    <property type="entry name" value="dCache_1"/>
    <property type="match status" value="1"/>
</dbReference>
<dbReference type="Pfam" id="PF00672">
    <property type="entry name" value="HAMP"/>
    <property type="match status" value="1"/>
</dbReference>
<dbReference type="PANTHER" id="PTHR43711:SF31">
    <property type="entry name" value="HISTIDINE KINASE"/>
    <property type="match status" value="1"/>
</dbReference>
<evidence type="ECO:0000256" key="10">
    <source>
        <dbReference type="ARBA" id="ARBA00022840"/>
    </source>
</evidence>
<dbReference type="CDD" id="cd18773">
    <property type="entry name" value="PDC1_HK_sensor"/>
    <property type="match status" value="1"/>
</dbReference>
<dbReference type="SMART" id="SM00388">
    <property type="entry name" value="HisKA"/>
    <property type="match status" value="1"/>
</dbReference>
<dbReference type="InterPro" id="IPR036097">
    <property type="entry name" value="HisK_dim/P_sf"/>
</dbReference>